<accession>A0A6G9CT39</accession>
<dbReference type="EMBL" id="CP050124">
    <property type="protein sequence ID" value="QIP40215.1"/>
    <property type="molecule type" value="Genomic_DNA"/>
</dbReference>
<organism evidence="2 3">
    <name type="scientific">Rhodococcus erythropolis</name>
    <name type="common">Arthrobacter picolinophilus</name>
    <dbReference type="NCBI Taxonomy" id="1833"/>
    <lineage>
        <taxon>Bacteria</taxon>
        <taxon>Bacillati</taxon>
        <taxon>Actinomycetota</taxon>
        <taxon>Actinomycetes</taxon>
        <taxon>Mycobacteriales</taxon>
        <taxon>Nocardiaceae</taxon>
        <taxon>Rhodococcus</taxon>
        <taxon>Rhodococcus erythropolis group</taxon>
    </lineage>
</organism>
<dbReference type="NCBIfam" id="NF045942">
    <property type="entry name" value="PolPhglucPhase"/>
    <property type="match status" value="1"/>
</dbReference>
<evidence type="ECO:0000313" key="3">
    <source>
        <dbReference type="Proteomes" id="UP000502345"/>
    </source>
</evidence>
<dbReference type="Proteomes" id="UP000502345">
    <property type="component" value="Chromosome"/>
</dbReference>
<comment type="similarity">
    <text evidence="1">Belongs to the ROK (NagC/XylR) family.</text>
</comment>
<reference evidence="2 3" key="1">
    <citation type="submission" date="2020-03" db="EMBL/GenBank/DDBJ databases">
        <title>Screen low temperature-resistant strains for efficient degradation of petroleum hydrocarbons under the low temperature.</title>
        <authorList>
            <person name="Wang Y."/>
            <person name="Chen J."/>
        </authorList>
    </citation>
    <scope>NUCLEOTIDE SEQUENCE [LARGE SCALE GENOMIC DNA]</scope>
    <source>
        <strain evidence="2 3">KB1</strain>
    </source>
</reference>
<proteinExistence type="inferred from homology"/>
<gene>
    <name evidence="2" type="ORF">G9444_2971</name>
</gene>
<protein>
    <submittedName>
        <fullName evidence="2">Polyphosphate glucokinase</fullName>
    </submittedName>
</protein>
<dbReference type="Pfam" id="PF00480">
    <property type="entry name" value="ROK"/>
    <property type="match status" value="1"/>
</dbReference>
<keyword evidence="2" id="KW-0808">Transferase</keyword>
<name>A0A6G9CT39_RHOER</name>
<dbReference type="Gene3D" id="3.30.420.40">
    <property type="match status" value="2"/>
</dbReference>
<dbReference type="InterPro" id="IPR000600">
    <property type="entry name" value="ROK"/>
</dbReference>
<evidence type="ECO:0000313" key="2">
    <source>
        <dbReference type="EMBL" id="QIP40215.1"/>
    </source>
</evidence>
<dbReference type="CDD" id="cd24058">
    <property type="entry name" value="ASKHA_NBD_ROK_PPGK"/>
    <property type="match status" value="1"/>
</dbReference>
<dbReference type="SUPFAM" id="SSF53067">
    <property type="entry name" value="Actin-like ATPase domain"/>
    <property type="match status" value="1"/>
</dbReference>
<keyword evidence="2" id="KW-0418">Kinase</keyword>
<dbReference type="InterPro" id="IPR043129">
    <property type="entry name" value="ATPase_NBD"/>
</dbReference>
<dbReference type="PANTHER" id="PTHR18964:SF146">
    <property type="entry name" value="POLYPHOSPHATE GLUCOKINASE"/>
    <property type="match status" value="1"/>
</dbReference>
<dbReference type="PANTHER" id="PTHR18964">
    <property type="entry name" value="ROK (REPRESSOR, ORF, KINASE) FAMILY"/>
    <property type="match status" value="1"/>
</dbReference>
<evidence type="ECO:0000256" key="1">
    <source>
        <dbReference type="ARBA" id="ARBA00006479"/>
    </source>
</evidence>
<dbReference type="GO" id="GO:0016301">
    <property type="term" value="F:kinase activity"/>
    <property type="evidence" value="ECO:0007669"/>
    <property type="project" value="UniProtKB-KW"/>
</dbReference>
<sequence length="273" mass="28434">MFATVDRDLEFDTQERRTMTTTGFGIDVGGSGVKGGTIDLSTGEMIGDRIKILTPQPSTPDAIAGTVAEIVEQAKWTGPVGITLPAVVTGGVARSAANIDKSWIDTDAAALFGKALGGREVTVLNDADAAGIAEDSFGAGKDTSGVVILLTFGTGIGSAVLHNGVLLPNTEFGHLEVDGKEAEHRAASSVKEKKDWSYKEWAVEVSRVLTTFENLLWPDLFIAGGGISRKHEKWIPHLTNRTKVVPATLLNTAGIAGAALASVGLTRPASVAG</sequence>
<dbReference type="AlphaFoldDB" id="A0A6G9CT39"/>